<gene>
    <name evidence="4" type="primary">NCAM1</name>
    <name evidence="4" type="ORF">BLAG_LOCUS23181</name>
</gene>
<evidence type="ECO:0000313" key="4">
    <source>
        <dbReference type="EMBL" id="CAH1271065.1"/>
    </source>
</evidence>
<feature type="region of interest" description="Disordered" evidence="1">
    <location>
        <begin position="339"/>
        <end position="374"/>
    </location>
</feature>
<dbReference type="Proteomes" id="UP000838412">
    <property type="component" value="Chromosome 8"/>
</dbReference>
<dbReference type="CDD" id="cd00096">
    <property type="entry name" value="Ig"/>
    <property type="match status" value="1"/>
</dbReference>
<dbReference type="PROSITE" id="PS50835">
    <property type="entry name" value="IG_LIKE"/>
    <property type="match status" value="2"/>
</dbReference>
<proteinExistence type="predicted"/>
<feature type="transmembrane region" description="Helical" evidence="2">
    <location>
        <begin position="185"/>
        <end position="210"/>
    </location>
</feature>
<dbReference type="InterPro" id="IPR013783">
    <property type="entry name" value="Ig-like_fold"/>
</dbReference>
<evidence type="ECO:0000256" key="2">
    <source>
        <dbReference type="SAM" id="Phobius"/>
    </source>
</evidence>
<dbReference type="EMBL" id="OV696693">
    <property type="protein sequence ID" value="CAH1271065.1"/>
    <property type="molecule type" value="Genomic_DNA"/>
</dbReference>
<sequence length="711" mass="79653">MTTGSKLLLTCSSNGTTQPTWYLHGAEILVAQIRQNRRIYTEISEASTQTAILKIDGIEIRDTARYVCEDGDKQKIVQLYVVAEILTQETKLSQSLRKGSEGKIECVVTTQHPVKPTFVWYKDGERLNVLSPRYNHTSPGVLHVANAGSNDTGTYRCEAFIPSTGMYNYVDIEVDVVTPAWTYRWWFILVTAAAGVFIAVVTLDLCWFISKQKRAWQIRKDRMFAATCHLKDSLGTESEEHLILKGSQTGLFSYGSSSYGEQKFGIEAPWDIGPDMDSQELKIVGSTERDSSTDVHGAADRDSSLDVHTVLISRPPHSEASLTDTDVKVDVSSAMISSVDSSNGIRNSVPHLHLDSPRSSGSTDDGKTTSESSRAYIPATYVTAATVKSPRSPAVYKHSRTGRRTSGNTKMGLYPGKKSIDSTDELEIRESEKAKIKKDNYIMSSVMGSEAWRRKALPSEKRRRSSEKEEEGSWPHLKSLSNLPETALKRAQLVRQDEVTEVPPILLEITQNVPMEDVEDGSPERTLPMSPRATQLKTFLESLDQGRNLPSTHQLQEVGRNRETLEDRPRKIRYSPPPSVFTLSGGNLPLPSPKMTVPQLHEITKITPTRQRSNIFLLSPEKTPVRSKTSLPKLRELSRRSSKARPKSQEEPLLSGTQQPKVEYVRRAVSHQERNQQGTQMETLLDPTYPHFLTAPPSGMDWKFKFDETYL</sequence>
<dbReference type="SMART" id="SM00409">
    <property type="entry name" value="IG"/>
    <property type="match status" value="2"/>
</dbReference>
<organism evidence="4 5">
    <name type="scientific">Branchiostoma lanceolatum</name>
    <name type="common">Common lancelet</name>
    <name type="synonym">Amphioxus lanceolatum</name>
    <dbReference type="NCBI Taxonomy" id="7740"/>
    <lineage>
        <taxon>Eukaryota</taxon>
        <taxon>Metazoa</taxon>
        <taxon>Chordata</taxon>
        <taxon>Cephalochordata</taxon>
        <taxon>Leptocardii</taxon>
        <taxon>Amphioxiformes</taxon>
        <taxon>Branchiostomatidae</taxon>
        <taxon>Branchiostoma</taxon>
    </lineage>
</organism>
<evidence type="ECO:0000313" key="5">
    <source>
        <dbReference type="Proteomes" id="UP000838412"/>
    </source>
</evidence>
<dbReference type="InterPro" id="IPR036179">
    <property type="entry name" value="Ig-like_dom_sf"/>
</dbReference>
<dbReference type="OrthoDB" id="190835at2759"/>
<dbReference type="Gene3D" id="2.60.40.10">
    <property type="entry name" value="Immunoglobulins"/>
    <property type="match status" value="2"/>
</dbReference>
<keyword evidence="5" id="KW-1185">Reference proteome</keyword>
<reference evidence="4" key="1">
    <citation type="submission" date="2022-01" db="EMBL/GenBank/DDBJ databases">
        <authorList>
            <person name="Braso-Vives M."/>
        </authorList>
    </citation>
    <scope>NUCLEOTIDE SEQUENCE</scope>
</reference>
<name>A0A8K0A842_BRALA</name>
<feature type="region of interest" description="Disordered" evidence="1">
    <location>
        <begin position="619"/>
        <end position="661"/>
    </location>
</feature>
<protein>
    <submittedName>
        <fullName evidence="4">NCAM1 protein</fullName>
    </submittedName>
</protein>
<feature type="domain" description="Ig-like" evidence="3">
    <location>
        <begin position="1"/>
        <end position="68"/>
    </location>
</feature>
<dbReference type="InterPro" id="IPR007110">
    <property type="entry name" value="Ig-like_dom"/>
</dbReference>
<dbReference type="PANTHER" id="PTHR11422">
    <property type="entry name" value="T-CELL SURFACE GLYCOPROTEIN CD4"/>
    <property type="match status" value="1"/>
</dbReference>
<dbReference type="AlphaFoldDB" id="A0A8K0A842"/>
<feature type="domain" description="Ig-like" evidence="3">
    <location>
        <begin position="83"/>
        <end position="173"/>
    </location>
</feature>
<keyword evidence="2" id="KW-1133">Transmembrane helix</keyword>
<dbReference type="Pfam" id="PF13927">
    <property type="entry name" value="Ig_3"/>
    <property type="match status" value="1"/>
</dbReference>
<accession>A0A8K0A842</accession>
<feature type="region of interest" description="Disordered" evidence="1">
    <location>
        <begin position="570"/>
        <end position="592"/>
    </location>
</feature>
<dbReference type="InterPro" id="IPR003599">
    <property type="entry name" value="Ig_sub"/>
</dbReference>
<feature type="region of interest" description="Disordered" evidence="1">
    <location>
        <begin position="392"/>
        <end position="418"/>
    </location>
</feature>
<keyword evidence="2" id="KW-0472">Membrane</keyword>
<dbReference type="SUPFAM" id="SSF48726">
    <property type="entry name" value="Immunoglobulin"/>
    <property type="match status" value="1"/>
</dbReference>
<evidence type="ECO:0000259" key="3">
    <source>
        <dbReference type="PROSITE" id="PS50835"/>
    </source>
</evidence>
<keyword evidence="2" id="KW-0812">Transmembrane</keyword>
<dbReference type="PANTHER" id="PTHR11422:SF10">
    <property type="entry name" value="IG-LIKE DOMAIN-CONTAINING PROTEIN"/>
    <property type="match status" value="1"/>
</dbReference>
<feature type="region of interest" description="Disordered" evidence="1">
    <location>
        <begin position="453"/>
        <end position="478"/>
    </location>
</feature>
<feature type="compositionally biased region" description="Low complexity" evidence="1">
    <location>
        <begin position="359"/>
        <end position="373"/>
    </location>
</feature>
<evidence type="ECO:0000256" key="1">
    <source>
        <dbReference type="SAM" id="MobiDB-lite"/>
    </source>
</evidence>